<proteinExistence type="predicted"/>
<keyword evidence="3" id="KW-1185">Reference proteome</keyword>
<dbReference type="PANTHER" id="PTHR28208">
    <property type="entry name" value="PHOSPHATIDATE PHOSPHATASE APP1"/>
    <property type="match status" value="1"/>
</dbReference>
<comment type="caution">
    <text evidence="2">The sequence shown here is derived from an EMBL/GenBank/DDBJ whole genome shotgun (WGS) entry which is preliminary data.</text>
</comment>
<dbReference type="Proteomes" id="UP001332243">
    <property type="component" value="Unassembled WGS sequence"/>
</dbReference>
<dbReference type="RefSeq" id="WP_331214127.1">
    <property type="nucleotide sequence ID" value="NZ_JAZGQK010000007.1"/>
</dbReference>
<dbReference type="Pfam" id="PF09949">
    <property type="entry name" value="APP1_cat"/>
    <property type="match status" value="1"/>
</dbReference>
<evidence type="ECO:0000313" key="2">
    <source>
        <dbReference type="EMBL" id="MEE6259016.1"/>
    </source>
</evidence>
<dbReference type="InterPro" id="IPR052935">
    <property type="entry name" value="Mg2+_PAP"/>
</dbReference>
<organism evidence="2 3">
    <name type="scientific">Plantactinospora sonchi</name>
    <dbReference type="NCBI Taxonomy" id="1544735"/>
    <lineage>
        <taxon>Bacteria</taxon>
        <taxon>Bacillati</taxon>
        <taxon>Actinomycetota</taxon>
        <taxon>Actinomycetes</taxon>
        <taxon>Micromonosporales</taxon>
        <taxon>Micromonosporaceae</taxon>
        <taxon>Plantactinospora</taxon>
    </lineage>
</organism>
<dbReference type="InterPro" id="IPR019236">
    <property type="entry name" value="APP1_cat"/>
</dbReference>
<feature type="domain" description="Phosphatidate phosphatase APP1 catalytic" evidence="1">
    <location>
        <begin position="160"/>
        <end position="311"/>
    </location>
</feature>
<name>A0ABU7RRA1_9ACTN</name>
<reference evidence="2 3" key="1">
    <citation type="submission" date="2024-01" db="EMBL/GenBank/DDBJ databases">
        <title>Genome insights into Plantactinospora sonchi sp. nov.</title>
        <authorList>
            <person name="Wang L."/>
        </authorList>
    </citation>
    <scope>NUCLEOTIDE SEQUENCE [LARGE SCALE GENOMIC DNA]</scope>
    <source>
        <strain evidence="2 3">NEAU-QY2</strain>
    </source>
</reference>
<accession>A0ABU7RRA1</accession>
<sequence length="363" mass="39701">MAGLAGLWQGVMVSLIPAGRAPAPRLHRAARIEDAVHQFIERRLGQGGWDVTIVPYAGYGGPGWVRVLGRVLLTRLRGRPRRRPEKVRGWRSFATLPVQHAPVVIEAGGRRHEARADRSGFIDLVVETELAPGWQSVRLSSPGAEPVDAPVRIVDPELRFGILSDIDDTVMVTALPRPLLAAWNTFVLDEHARMAVPGMAVLFERLVNAHPGAPVLYLSTGAWNVAPTLTRFLSRHLYPAGPLLLTNWGPTADRWFRSGREHKRATLARLAEEFPAIRWLLIGDDGQHDQEIYADFAAKYPDSVAGVLIRRLSPTQAVLAGGFPAPADSVDGSSPAAGLLGERWFCAPDGAGLWRLLREADLV</sequence>
<dbReference type="PANTHER" id="PTHR28208:SF3">
    <property type="entry name" value="PHOSPHATIDATE PHOSPHATASE APP1"/>
    <property type="match status" value="1"/>
</dbReference>
<evidence type="ECO:0000313" key="3">
    <source>
        <dbReference type="Proteomes" id="UP001332243"/>
    </source>
</evidence>
<gene>
    <name evidence="2" type="ORF">V1633_11010</name>
</gene>
<dbReference type="EMBL" id="JAZGQK010000007">
    <property type="protein sequence ID" value="MEE6259016.1"/>
    <property type="molecule type" value="Genomic_DNA"/>
</dbReference>
<evidence type="ECO:0000259" key="1">
    <source>
        <dbReference type="Pfam" id="PF09949"/>
    </source>
</evidence>
<protein>
    <submittedName>
        <fullName evidence="2">Phosphatase domain-containing protein</fullName>
    </submittedName>
</protein>